<dbReference type="PANTHER" id="PTHR46082">
    <property type="entry name" value="ATP/GTP-BINDING PROTEIN-RELATED"/>
    <property type="match status" value="1"/>
</dbReference>
<dbReference type="PANTHER" id="PTHR46082:SF6">
    <property type="entry name" value="AAA+ ATPASE DOMAIN-CONTAINING PROTEIN-RELATED"/>
    <property type="match status" value="1"/>
</dbReference>
<reference evidence="2" key="1">
    <citation type="submission" date="2022-10" db="EMBL/GenBank/DDBJ databases">
        <title>Fusarium specimens isolated from Avocado Roots.</title>
        <authorList>
            <person name="Stajich J."/>
            <person name="Roper C."/>
            <person name="Heimlech-Rivalta G."/>
        </authorList>
    </citation>
    <scope>NUCLEOTIDE SEQUENCE</scope>
    <source>
        <strain evidence="2">CF00143</strain>
    </source>
</reference>
<dbReference type="OrthoDB" id="20872at2759"/>
<evidence type="ECO:0000313" key="3">
    <source>
        <dbReference type="Proteomes" id="UP001152130"/>
    </source>
</evidence>
<evidence type="ECO:0000259" key="1">
    <source>
        <dbReference type="Pfam" id="PF01048"/>
    </source>
</evidence>
<keyword evidence="3" id="KW-1185">Reference proteome</keyword>
<dbReference type="InterPro" id="IPR053137">
    <property type="entry name" value="NLR-like"/>
</dbReference>
<dbReference type="Proteomes" id="UP001152130">
    <property type="component" value="Unassembled WGS sequence"/>
</dbReference>
<evidence type="ECO:0000313" key="2">
    <source>
        <dbReference type="EMBL" id="KAJ4011898.1"/>
    </source>
</evidence>
<proteinExistence type="predicted"/>
<organism evidence="2 3">
    <name type="scientific">Fusarium irregulare</name>
    <dbReference type="NCBI Taxonomy" id="2494466"/>
    <lineage>
        <taxon>Eukaryota</taxon>
        <taxon>Fungi</taxon>
        <taxon>Dikarya</taxon>
        <taxon>Ascomycota</taxon>
        <taxon>Pezizomycotina</taxon>
        <taxon>Sordariomycetes</taxon>
        <taxon>Hypocreomycetidae</taxon>
        <taxon>Hypocreales</taxon>
        <taxon>Nectriaceae</taxon>
        <taxon>Fusarium</taxon>
        <taxon>Fusarium incarnatum-equiseti species complex</taxon>
    </lineage>
</organism>
<dbReference type="Gene3D" id="3.40.50.1580">
    <property type="entry name" value="Nucleoside phosphorylase domain"/>
    <property type="match status" value="1"/>
</dbReference>
<comment type="caution">
    <text evidence="2">The sequence shown here is derived from an EMBL/GenBank/DDBJ whole genome shotgun (WGS) entry which is preliminary data.</text>
</comment>
<dbReference type="AlphaFoldDB" id="A0A9W8PMY2"/>
<gene>
    <name evidence="2" type="ORF">NW766_007198</name>
</gene>
<feature type="domain" description="Nucleoside phosphorylase" evidence="1">
    <location>
        <begin position="21"/>
        <end position="141"/>
    </location>
</feature>
<dbReference type="GO" id="GO:0009116">
    <property type="term" value="P:nucleoside metabolic process"/>
    <property type="evidence" value="ECO:0007669"/>
    <property type="project" value="InterPro"/>
</dbReference>
<protein>
    <recommendedName>
        <fullName evidence="1">Nucleoside phosphorylase domain-containing protein</fullName>
    </recommendedName>
</protein>
<accession>A0A9W8PMY2</accession>
<sequence length="392" mass="42757">MTITQDTMDTVQPPADRRHFRVAIICALPREFNAVALLFDQFWDENGDRYGKANKDLNYYITGRIGEHNVVLATLPKMGNTSAAGVAAGLRMSYTGLSFAMLVGICGGVPQIDGSDAFLGDVVISKSIVQYDYGKKYPGHFAVTSTVDTIGSANSDLRSLLAVLETDLMRDRLQDEASRHLKGLQEAAKKKRRGAKYPYPGAEQDKLFPPTYSHRHHGCCSVCSDDQNKFCEAASKESCAAVKCDEGNLVLRERPASSGETFTPEISFGRIGSGNTVMKSGKDRDRIAIEHDLIAFEMEGAGSCDQIECIVVKGICDYADSHKNDTWQDFASATAASVMKAIVGRYTFQDEDRGPTLSKDQRSLTARSVDSNSFGGKVFINQGDVGGNMTFM</sequence>
<dbReference type="InterPro" id="IPR000845">
    <property type="entry name" value="Nucleoside_phosphorylase_d"/>
</dbReference>
<dbReference type="SUPFAM" id="SSF53167">
    <property type="entry name" value="Purine and uridine phosphorylases"/>
    <property type="match status" value="1"/>
</dbReference>
<dbReference type="InterPro" id="IPR035994">
    <property type="entry name" value="Nucleoside_phosphorylase_sf"/>
</dbReference>
<dbReference type="GO" id="GO:0003824">
    <property type="term" value="F:catalytic activity"/>
    <property type="evidence" value="ECO:0007669"/>
    <property type="project" value="InterPro"/>
</dbReference>
<name>A0A9W8PMY2_9HYPO</name>
<dbReference type="Pfam" id="PF01048">
    <property type="entry name" value="PNP_UDP_1"/>
    <property type="match status" value="1"/>
</dbReference>
<dbReference type="EMBL" id="JAPDHF010000010">
    <property type="protein sequence ID" value="KAJ4011898.1"/>
    <property type="molecule type" value="Genomic_DNA"/>
</dbReference>